<name>A0AAE1TPC5_9EUCA</name>
<accession>A0AAE1TPC5</accession>
<comment type="caution">
    <text evidence="4">The sequence shown here is derived from an EMBL/GenBank/DDBJ whole genome shotgun (WGS) entry which is preliminary data.</text>
</comment>
<reference evidence="4" key="1">
    <citation type="submission" date="2023-11" db="EMBL/GenBank/DDBJ databases">
        <title>Genome assemblies of two species of porcelain crab, Petrolisthes cinctipes and Petrolisthes manimaculis (Anomura: Porcellanidae).</title>
        <authorList>
            <person name="Angst P."/>
        </authorList>
    </citation>
    <scope>NUCLEOTIDE SEQUENCE</scope>
    <source>
        <strain evidence="4">PB745_02</strain>
        <tissue evidence="4">Gill</tissue>
    </source>
</reference>
<dbReference type="InterPro" id="IPR001007">
    <property type="entry name" value="VWF_dom"/>
</dbReference>
<dbReference type="AlphaFoldDB" id="A0AAE1TPC5"/>
<dbReference type="Proteomes" id="UP001292094">
    <property type="component" value="Unassembled WGS sequence"/>
</dbReference>
<dbReference type="Gene3D" id="4.10.75.10">
    <property type="entry name" value="Elafin-like"/>
    <property type="match status" value="1"/>
</dbReference>
<feature type="domain" description="WAP" evidence="3">
    <location>
        <begin position="434"/>
        <end position="482"/>
    </location>
</feature>
<feature type="domain" description="VWFC" evidence="2">
    <location>
        <begin position="118"/>
        <end position="180"/>
    </location>
</feature>
<dbReference type="PROSITE" id="PS51390">
    <property type="entry name" value="WAP"/>
    <property type="match status" value="1"/>
</dbReference>
<feature type="chain" id="PRO_5042082655" description="Kielin/chordin-like protein" evidence="1">
    <location>
        <begin position="18"/>
        <end position="486"/>
    </location>
</feature>
<evidence type="ECO:0000313" key="4">
    <source>
        <dbReference type="EMBL" id="KAK4292757.1"/>
    </source>
</evidence>
<feature type="signal peptide" evidence="1">
    <location>
        <begin position="1"/>
        <end position="17"/>
    </location>
</feature>
<protein>
    <recommendedName>
        <fullName evidence="6">Kielin/chordin-like protein</fullName>
    </recommendedName>
</protein>
<evidence type="ECO:0000259" key="2">
    <source>
        <dbReference type="PROSITE" id="PS50184"/>
    </source>
</evidence>
<proteinExistence type="predicted"/>
<evidence type="ECO:0000259" key="3">
    <source>
        <dbReference type="PROSITE" id="PS51390"/>
    </source>
</evidence>
<dbReference type="SMART" id="SM00217">
    <property type="entry name" value="WAP"/>
    <property type="match status" value="1"/>
</dbReference>
<dbReference type="InterPro" id="IPR008197">
    <property type="entry name" value="WAP_dom"/>
</dbReference>
<gene>
    <name evidence="4" type="ORF">Pmani_034494</name>
</gene>
<dbReference type="SMART" id="SM00214">
    <property type="entry name" value="VWC"/>
    <property type="match status" value="4"/>
</dbReference>
<evidence type="ECO:0000313" key="5">
    <source>
        <dbReference type="Proteomes" id="UP001292094"/>
    </source>
</evidence>
<keyword evidence="5" id="KW-1185">Reference proteome</keyword>
<dbReference type="InterPro" id="IPR036645">
    <property type="entry name" value="Elafin-like_sf"/>
</dbReference>
<dbReference type="GO" id="GO:0005576">
    <property type="term" value="C:extracellular region"/>
    <property type="evidence" value="ECO:0007669"/>
    <property type="project" value="InterPro"/>
</dbReference>
<evidence type="ECO:0000256" key="1">
    <source>
        <dbReference type="SAM" id="SignalP"/>
    </source>
</evidence>
<organism evidence="4 5">
    <name type="scientific">Petrolisthes manimaculis</name>
    <dbReference type="NCBI Taxonomy" id="1843537"/>
    <lineage>
        <taxon>Eukaryota</taxon>
        <taxon>Metazoa</taxon>
        <taxon>Ecdysozoa</taxon>
        <taxon>Arthropoda</taxon>
        <taxon>Crustacea</taxon>
        <taxon>Multicrustacea</taxon>
        <taxon>Malacostraca</taxon>
        <taxon>Eumalacostraca</taxon>
        <taxon>Eucarida</taxon>
        <taxon>Decapoda</taxon>
        <taxon>Pleocyemata</taxon>
        <taxon>Anomura</taxon>
        <taxon>Galatheoidea</taxon>
        <taxon>Porcellanidae</taxon>
        <taxon>Petrolisthes</taxon>
    </lineage>
</organism>
<dbReference type="SUPFAM" id="SSF57603">
    <property type="entry name" value="FnI-like domain"/>
    <property type="match status" value="1"/>
</dbReference>
<keyword evidence="1" id="KW-0732">Signal</keyword>
<dbReference type="SUPFAM" id="SSF57256">
    <property type="entry name" value="Elafin-like"/>
    <property type="match status" value="1"/>
</dbReference>
<dbReference type="PROSITE" id="PS50184">
    <property type="entry name" value="VWFC_2"/>
    <property type="match status" value="1"/>
</dbReference>
<dbReference type="Pfam" id="PF00095">
    <property type="entry name" value="WAP"/>
    <property type="match status" value="1"/>
</dbReference>
<evidence type="ECO:0008006" key="6">
    <source>
        <dbReference type="Google" id="ProtNLM"/>
    </source>
</evidence>
<dbReference type="GO" id="GO:0030414">
    <property type="term" value="F:peptidase inhibitor activity"/>
    <property type="evidence" value="ECO:0007669"/>
    <property type="project" value="InterPro"/>
</dbReference>
<dbReference type="EMBL" id="JAWZYT010004738">
    <property type="protein sequence ID" value="KAK4292757.1"/>
    <property type="molecule type" value="Genomic_DNA"/>
</dbReference>
<sequence>MLSLPIALLVLVAGSYVDNCLDDDGRECCVYPSGSQEFNDCCARNGCCPRDCYSFRNVSCCFNKKLYPLGSDVHHLPYQCCLKLVCGGVLTKEPPFITPTIIPVSVPSPEDCTIPPLEHCVKDNGIAVTDGYEWQETPCKRCLCVNSVISCWMVRPVCSPAPEPHCIEMPGECCPTYDCTKPSVCVDSNHVEYQVGDEWIDPQDYCIRAYCTEYGIVKQPMGCIPLPPPPHQHCSLVTKTGQCCPTWECRGSRGCVDDSGVHHEVGDSWTDSTNPCLHHTCTSSGIQTEFPNCIPQQPRPNIDCLEETVDCCKSWRCSYCVDNNGRRRAVGEDWTDSNNPCSFHVCTEAGNIGDGIIDCPPRSLPPRPNCIWVHEGLCCGFWKCDPFVSSSGCPNPESVLHHCMDVQRNCSTRNDCTPDTQCCPVFGCDNRCLPEMKPGSCPPSSIPLPLCDFPVNKCKEDNDCPYDQKCCWDCGSRCKQAVHQPY</sequence>